<dbReference type="STRING" id="155417.A0A4Q4TBH0"/>
<accession>A0A4Q4TBH0</accession>
<keyword evidence="3" id="KW-1185">Reference proteome</keyword>
<sequence length="228" mass="26033">MPLIVLPALEAELEPLYNVWFAAFKDQAVVSVLFPEGADRKVQIQYIKEGWGQVGHPIKCVDTDTGDIVGMAIWEIFWRPGEENGWERPDRIPWLSGEDWDRAKGVILPMWHMREKLFGKRKHVYLGSMAVHPDHRRRGAGRLLAQWGIDIAEQLKLPSYLEATFEGLPLYDSVGFKRLSHEKVVLPEEVTGHPGDVEVPLMIKMPSAAKGLDFETWAKRGYPETYET</sequence>
<dbReference type="AlphaFoldDB" id="A0A4Q4TBH0"/>
<dbReference type="CDD" id="cd04301">
    <property type="entry name" value="NAT_SF"/>
    <property type="match status" value="1"/>
</dbReference>
<protein>
    <recommendedName>
        <fullName evidence="1">N-acetyltransferase domain-containing protein</fullName>
    </recommendedName>
</protein>
<dbReference type="GO" id="GO:0016747">
    <property type="term" value="F:acyltransferase activity, transferring groups other than amino-acyl groups"/>
    <property type="evidence" value="ECO:0007669"/>
    <property type="project" value="InterPro"/>
</dbReference>
<dbReference type="InterPro" id="IPR016181">
    <property type="entry name" value="Acyl_CoA_acyltransferase"/>
</dbReference>
<dbReference type="EMBL" id="QJNU01000274">
    <property type="protein sequence ID" value="RYP03222.1"/>
    <property type="molecule type" value="Genomic_DNA"/>
</dbReference>
<dbReference type="PANTHER" id="PTHR42791:SF17">
    <property type="entry name" value="ACETYLTRANSFERASE, GNAT FAMILY FAMILY (AFU_ORTHOLOGUE AFUA_8G05690)"/>
    <property type="match status" value="1"/>
</dbReference>
<name>A0A4Q4TBH0_9PEZI</name>
<organism evidence="2 3">
    <name type="scientific">Monosporascus ibericus</name>
    <dbReference type="NCBI Taxonomy" id="155417"/>
    <lineage>
        <taxon>Eukaryota</taxon>
        <taxon>Fungi</taxon>
        <taxon>Dikarya</taxon>
        <taxon>Ascomycota</taxon>
        <taxon>Pezizomycotina</taxon>
        <taxon>Sordariomycetes</taxon>
        <taxon>Xylariomycetidae</taxon>
        <taxon>Xylariales</taxon>
        <taxon>Xylariales incertae sedis</taxon>
        <taxon>Monosporascus</taxon>
    </lineage>
</organism>
<dbReference type="OrthoDB" id="2115692at2759"/>
<comment type="caution">
    <text evidence="2">The sequence shown here is derived from an EMBL/GenBank/DDBJ whole genome shotgun (WGS) entry which is preliminary data.</text>
</comment>
<dbReference type="PROSITE" id="PS51186">
    <property type="entry name" value="GNAT"/>
    <property type="match status" value="1"/>
</dbReference>
<dbReference type="Pfam" id="PF00583">
    <property type="entry name" value="Acetyltransf_1"/>
    <property type="match status" value="1"/>
</dbReference>
<dbReference type="Proteomes" id="UP000293360">
    <property type="component" value="Unassembled WGS sequence"/>
</dbReference>
<dbReference type="Gene3D" id="3.40.630.30">
    <property type="match status" value="1"/>
</dbReference>
<feature type="domain" description="N-acetyltransferase" evidence="1">
    <location>
        <begin position="3"/>
        <end position="206"/>
    </location>
</feature>
<gene>
    <name evidence="2" type="ORF">DL764_005269</name>
</gene>
<reference evidence="2 3" key="1">
    <citation type="submission" date="2018-06" db="EMBL/GenBank/DDBJ databases">
        <title>Complete Genomes of Monosporascus.</title>
        <authorList>
            <person name="Robinson A.J."/>
            <person name="Natvig D.O."/>
        </authorList>
    </citation>
    <scope>NUCLEOTIDE SEQUENCE [LARGE SCALE GENOMIC DNA]</scope>
    <source>
        <strain evidence="2 3">CBS 110550</strain>
    </source>
</reference>
<evidence type="ECO:0000313" key="2">
    <source>
        <dbReference type="EMBL" id="RYP03222.1"/>
    </source>
</evidence>
<evidence type="ECO:0000313" key="3">
    <source>
        <dbReference type="Proteomes" id="UP000293360"/>
    </source>
</evidence>
<evidence type="ECO:0000259" key="1">
    <source>
        <dbReference type="PROSITE" id="PS51186"/>
    </source>
</evidence>
<dbReference type="InterPro" id="IPR052523">
    <property type="entry name" value="Trichothecene_AcTrans"/>
</dbReference>
<dbReference type="PANTHER" id="PTHR42791">
    <property type="entry name" value="GNAT FAMILY ACETYLTRANSFERASE"/>
    <property type="match status" value="1"/>
</dbReference>
<dbReference type="SUPFAM" id="SSF55729">
    <property type="entry name" value="Acyl-CoA N-acyltransferases (Nat)"/>
    <property type="match status" value="1"/>
</dbReference>
<dbReference type="InterPro" id="IPR000182">
    <property type="entry name" value="GNAT_dom"/>
</dbReference>
<proteinExistence type="predicted"/>